<evidence type="ECO:0000256" key="2">
    <source>
        <dbReference type="SAM" id="Phobius"/>
    </source>
</evidence>
<evidence type="ECO:0000313" key="4">
    <source>
        <dbReference type="Proteomes" id="UP000176186"/>
    </source>
</evidence>
<dbReference type="Proteomes" id="UP000176186">
    <property type="component" value="Unassembled WGS sequence"/>
</dbReference>
<dbReference type="Pfam" id="PF14584">
    <property type="entry name" value="DUF4446"/>
    <property type="match status" value="1"/>
</dbReference>
<sequence length="152" mass="17052">MVFNGSIIFVVIILVWVLGLTAWVIWTVRRLKKVTSGEALEQILSTQKKLRGETDDLYKTLEEIKKDGRLHIQRVGLVRFNPFSDTGGSQSFTLALLDGHNNGLVMTSLYARTGHRWYVKEVTGGKGRELALSKEESSAVQKAKPFEGEHHA</sequence>
<protein>
    <recommendedName>
        <fullName evidence="5">DUF4446 domain-containing protein</fullName>
    </recommendedName>
</protein>
<name>A0A1F6BED5_9BACT</name>
<dbReference type="EMBL" id="MFKE01000016">
    <property type="protein sequence ID" value="OGG35260.1"/>
    <property type="molecule type" value="Genomic_DNA"/>
</dbReference>
<organism evidence="3 4">
    <name type="scientific">Candidatus Gottesmanbacteria bacterium RIFOXYB1_FULL_47_11</name>
    <dbReference type="NCBI Taxonomy" id="1798401"/>
    <lineage>
        <taxon>Bacteria</taxon>
        <taxon>Candidatus Gottesmaniibacteriota</taxon>
    </lineage>
</organism>
<dbReference type="InterPro" id="IPR027981">
    <property type="entry name" value="DUF4446"/>
</dbReference>
<dbReference type="STRING" id="1798401.A2363_02430"/>
<keyword evidence="2" id="KW-0812">Transmembrane</keyword>
<keyword evidence="2" id="KW-1133">Transmembrane helix</keyword>
<comment type="caution">
    <text evidence="3">The sequence shown here is derived from an EMBL/GenBank/DDBJ whole genome shotgun (WGS) entry which is preliminary data.</text>
</comment>
<reference evidence="3 4" key="1">
    <citation type="journal article" date="2016" name="Nat. Commun.">
        <title>Thousands of microbial genomes shed light on interconnected biogeochemical processes in an aquifer system.</title>
        <authorList>
            <person name="Anantharaman K."/>
            <person name="Brown C.T."/>
            <person name="Hug L.A."/>
            <person name="Sharon I."/>
            <person name="Castelle C.J."/>
            <person name="Probst A.J."/>
            <person name="Thomas B.C."/>
            <person name="Singh A."/>
            <person name="Wilkins M.J."/>
            <person name="Karaoz U."/>
            <person name="Brodie E.L."/>
            <person name="Williams K.H."/>
            <person name="Hubbard S.S."/>
            <person name="Banfield J.F."/>
        </authorList>
    </citation>
    <scope>NUCLEOTIDE SEQUENCE [LARGE SCALE GENOMIC DNA]</scope>
</reference>
<proteinExistence type="predicted"/>
<evidence type="ECO:0008006" key="5">
    <source>
        <dbReference type="Google" id="ProtNLM"/>
    </source>
</evidence>
<keyword evidence="2" id="KW-0472">Membrane</keyword>
<evidence type="ECO:0000256" key="1">
    <source>
        <dbReference type="SAM" id="MobiDB-lite"/>
    </source>
</evidence>
<accession>A0A1F6BED5</accession>
<dbReference type="AlphaFoldDB" id="A0A1F6BED5"/>
<evidence type="ECO:0000313" key="3">
    <source>
        <dbReference type="EMBL" id="OGG35260.1"/>
    </source>
</evidence>
<gene>
    <name evidence="3" type="ORF">A2363_02430</name>
</gene>
<feature type="transmembrane region" description="Helical" evidence="2">
    <location>
        <begin position="6"/>
        <end position="26"/>
    </location>
</feature>
<feature type="region of interest" description="Disordered" evidence="1">
    <location>
        <begin position="133"/>
        <end position="152"/>
    </location>
</feature>